<dbReference type="AlphaFoldDB" id="A0AAV0BCU0"/>
<dbReference type="Proteomes" id="UP001153365">
    <property type="component" value="Unassembled WGS sequence"/>
</dbReference>
<evidence type="ECO:0000256" key="1">
    <source>
        <dbReference type="SAM" id="MobiDB-lite"/>
    </source>
</evidence>
<feature type="region of interest" description="Disordered" evidence="1">
    <location>
        <begin position="1"/>
        <end position="121"/>
    </location>
</feature>
<evidence type="ECO:0000313" key="2">
    <source>
        <dbReference type="EMBL" id="CAH7684582.1"/>
    </source>
</evidence>
<feature type="compositionally biased region" description="Polar residues" evidence="1">
    <location>
        <begin position="102"/>
        <end position="121"/>
    </location>
</feature>
<keyword evidence="3" id="KW-1185">Reference proteome</keyword>
<name>A0AAV0BCU0_PHAPC</name>
<proteinExistence type="predicted"/>
<protein>
    <submittedName>
        <fullName evidence="2">Uncharacterized protein</fullName>
    </submittedName>
</protein>
<accession>A0AAV0BCU0</accession>
<feature type="compositionally biased region" description="Basic and acidic residues" evidence="1">
    <location>
        <begin position="59"/>
        <end position="84"/>
    </location>
</feature>
<gene>
    <name evidence="2" type="ORF">PPACK8108_LOCUS18838</name>
</gene>
<feature type="compositionally biased region" description="Polar residues" evidence="1">
    <location>
        <begin position="44"/>
        <end position="58"/>
    </location>
</feature>
<comment type="caution">
    <text evidence="2">The sequence shown here is derived from an EMBL/GenBank/DDBJ whole genome shotgun (WGS) entry which is preliminary data.</text>
</comment>
<evidence type="ECO:0000313" key="3">
    <source>
        <dbReference type="Proteomes" id="UP001153365"/>
    </source>
</evidence>
<reference evidence="2" key="1">
    <citation type="submission" date="2022-06" db="EMBL/GenBank/DDBJ databases">
        <authorList>
            <consortium name="SYNGENTA / RWTH Aachen University"/>
        </authorList>
    </citation>
    <scope>NUCLEOTIDE SEQUENCE</scope>
</reference>
<dbReference type="EMBL" id="CALTRL010005510">
    <property type="protein sequence ID" value="CAH7684582.1"/>
    <property type="molecule type" value="Genomic_DNA"/>
</dbReference>
<organism evidence="2 3">
    <name type="scientific">Phakopsora pachyrhizi</name>
    <name type="common">Asian soybean rust disease fungus</name>
    <dbReference type="NCBI Taxonomy" id="170000"/>
    <lineage>
        <taxon>Eukaryota</taxon>
        <taxon>Fungi</taxon>
        <taxon>Dikarya</taxon>
        <taxon>Basidiomycota</taxon>
        <taxon>Pucciniomycotina</taxon>
        <taxon>Pucciniomycetes</taxon>
        <taxon>Pucciniales</taxon>
        <taxon>Phakopsoraceae</taxon>
        <taxon>Phakopsora</taxon>
    </lineage>
</organism>
<feature type="compositionally biased region" description="Basic residues" evidence="1">
    <location>
        <begin position="85"/>
        <end position="99"/>
    </location>
</feature>
<sequence>MPFQPYSIGKDDGDRPTGKTPDSNKSKTGLGKEEERKTKKQSDSGETPNCSRIQQGSENIDKTSIKESVQKAEKEPSETELEQKKSRRFSSSHKGHHGRFPVSNQLETSCYQSKNNQLTIS</sequence>
<feature type="compositionally biased region" description="Basic and acidic residues" evidence="1">
    <location>
        <begin position="9"/>
        <end position="43"/>
    </location>
</feature>